<accession>A0A6A7W7T9</accession>
<dbReference type="InterPro" id="IPR025668">
    <property type="entry name" value="Tnp_DDE_dom"/>
</dbReference>
<evidence type="ECO:0000259" key="3">
    <source>
        <dbReference type="Pfam" id="PF13751"/>
    </source>
</evidence>
<comment type="caution">
    <text evidence="4">The sequence shown here is derived from an EMBL/GenBank/DDBJ whole genome shotgun (WGS) entry which is preliminary data.</text>
</comment>
<dbReference type="RefSeq" id="WP_158462371.1">
    <property type="nucleotide sequence ID" value="NZ_VZAD01000009.1"/>
</dbReference>
<dbReference type="AlphaFoldDB" id="A0A6A7W7T9"/>
<dbReference type="Proteomes" id="UP000384372">
    <property type="component" value="Unassembled WGS sequence"/>
</dbReference>
<dbReference type="EMBL" id="VZAD01000009">
    <property type="protein sequence ID" value="MQP10529.1"/>
    <property type="molecule type" value="Genomic_DNA"/>
</dbReference>
<dbReference type="PANTHER" id="PTHR33408">
    <property type="entry name" value="TRANSPOSASE"/>
    <property type="match status" value="1"/>
</dbReference>
<evidence type="ECO:0000256" key="1">
    <source>
        <dbReference type="SAM" id="MobiDB-lite"/>
    </source>
</evidence>
<dbReference type="PANTHER" id="PTHR33408:SF2">
    <property type="entry name" value="TRANSPOSASE DDE DOMAIN-CONTAINING PROTEIN"/>
    <property type="match status" value="1"/>
</dbReference>
<protein>
    <submittedName>
        <fullName evidence="4">IS1182 family transposase</fullName>
    </submittedName>
</protein>
<dbReference type="InterPro" id="IPR008490">
    <property type="entry name" value="Transposase_InsH_N"/>
</dbReference>
<dbReference type="Pfam" id="PF13751">
    <property type="entry name" value="DDE_Tnp_1_6"/>
    <property type="match status" value="1"/>
</dbReference>
<reference evidence="4 5" key="1">
    <citation type="submission" date="2019-09" db="EMBL/GenBank/DDBJ databases">
        <title>Distinct polysaccharide growth profiles of human intestinal Prevotella copri isolates.</title>
        <authorList>
            <person name="Fehlner-Peach H."/>
            <person name="Magnabosco C."/>
            <person name="Raghavan V."/>
            <person name="Scher J.U."/>
            <person name="Tett A."/>
            <person name="Cox L.M."/>
            <person name="Gottsegen C."/>
            <person name="Watters A."/>
            <person name="Wiltshire- Gordon J.D."/>
            <person name="Segata N."/>
            <person name="Bonneau R."/>
            <person name="Littman D.R."/>
        </authorList>
    </citation>
    <scope>NUCLEOTIDE SEQUENCE [LARGE SCALE GENOMIC DNA]</scope>
    <source>
        <strain evidence="5">iAQ1173</strain>
    </source>
</reference>
<evidence type="ECO:0000313" key="5">
    <source>
        <dbReference type="Proteomes" id="UP000384372"/>
    </source>
</evidence>
<evidence type="ECO:0000259" key="2">
    <source>
        <dbReference type="Pfam" id="PF05598"/>
    </source>
</evidence>
<gene>
    <name evidence="4" type="ORF">F7D20_00770</name>
</gene>
<feature type="region of interest" description="Disordered" evidence="1">
    <location>
        <begin position="187"/>
        <end position="207"/>
    </location>
</feature>
<keyword evidence="5" id="KW-1185">Reference proteome</keyword>
<proteinExistence type="predicted"/>
<sequence>MAKIQIKSETRHELSFFPNSFDEYVPKDSKVRMVDRIVRSMDINPLMDTYDGIGAPPYSPKMLLSLVVFAYINGVYSCRGIADALKYDVRYMWICGGKRLSFATINRFRTNHMIKCIDFYFDAVVSILAEKGVISLEEQYVDGTKIESKANKYTFVWKKTVEKNRAKLLEKTSAALDQIKEQIRLNGGSDIREEDSEPATSAKDVERSARLCERQVKNLPKAKLTGREKQKLNTQIDHLFKASDKLREYEKSLDILGERNSYSKTDPDATFMRLKEDAMNNGQTKPAYNLQIATENQYWTNFALYHNPTDTLTFKPFLDKYKKRHGKQSKCVTADSGYGSEENYEYMEMEEMVGYVKYNWFHKEQHKPFKEDVFNQANFYYNRDEDYYVCPMGQHMNPCGQRQTKSGSDYVSVITLYRAQRCEGCPLGSLCKKAKGNRTIYVNHKLNAYKKEAFLLLTSEEGMKHRSQRPIEPEAAFGQMKEDMHYKRFRHFGKDKVYMDIGLFGIGFNLKKHLGIKR</sequence>
<dbReference type="NCBIfam" id="NF033551">
    <property type="entry name" value="transpos_IS1182"/>
    <property type="match status" value="1"/>
</dbReference>
<dbReference type="InterPro" id="IPR047629">
    <property type="entry name" value="IS1182_transpos"/>
</dbReference>
<feature type="domain" description="Transposase DDE" evidence="3">
    <location>
        <begin position="389"/>
        <end position="512"/>
    </location>
</feature>
<evidence type="ECO:0000313" key="4">
    <source>
        <dbReference type="EMBL" id="MQP10529.1"/>
    </source>
</evidence>
<dbReference type="Pfam" id="PF05598">
    <property type="entry name" value="DUF772"/>
    <property type="match status" value="1"/>
</dbReference>
<name>A0A6A7W7T9_9BACT</name>
<feature type="domain" description="Transposase InsH N-terminal" evidence="2">
    <location>
        <begin position="20"/>
        <end position="110"/>
    </location>
</feature>
<dbReference type="OrthoDB" id="1121830at2"/>
<organism evidence="4 5">
    <name type="scientific">Segatella copri</name>
    <dbReference type="NCBI Taxonomy" id="165179"/>
    <lineage>
        <taxon>Bacteria</taxon>
        <taxon>Pseudomonadati</taxon>
        <taxon>Bacteroidota</taxon>
        <taxon>Bacteroidia</taxon>
        <taxon>Bacteroidales</taxon>
        <taxon>Prevotellaceae</taxon>
        <taxon>Segatella</taxon>
    </lineage>
</organism>